<dbReference type="EMBL" id="JADLQX010000036">
    <property type="protein sequence ID" value="MBF6302076.1"/>
    <property type="molecule type" value="Genomic_DNA"/>
</dbReference>
<dbReference type="SUPFAM" id="SSF53474">
    <property type="entry name" value="alpha/beta-Hydrolases"/>
    <property type="match status" value="1"/>
</dbReference>
<accession>A0ABS0CZS0</accession>
<evidence type="ECO:0000259" key="4">
    <source>
        <dbReference type="Pfam" id="PF00561"/>
    </source>
</evidence>
<dbReference type="Proteomes" id="UP000702209">
    <property type="component" value="Unassembled WGS sequence"/>
</dbReference>
<comment type="similarity">
    <text evidence="1">Belongs to the peptidase S33 family.</text>
</comment>
<dbReference type="Pfam" id="PF00561">
    <property type="entry name" value="Abhydrolase_1"/>
    <property type="match status" value="1"/>
</dbReference>
<reference evidence="5 6" key="1">
    <citation type="submission" date="2020-10" db="EMBL/GenBank/DDBJ databases">
        <title>Identification of Nocardia species via Next-generation sequencing and recognition of intraspecies genetic diversity.</title>
        <authorList>
            <person name="Li P."/>
            <person name="Li P."/>
            <person name="Lu B."/>
        </authorList>
    </citation>
    <scope>NUCLEOTIDE SEQUENCE [LARGE SCALE GENOMIC DNA]</scope>
    <source>
        <strain evidence="5 6">BJ06-0157</strain>
    </source>
</reference>
<evidence type="ECO:0000313" key="5">
    <source>
        <dbReference type="EMBL" id="MBF6302076.1"/>
    </source>
</evidence>
<feature type="signal peptide" evidence="3">
    <location>
        <begin position="1"/>
        <end position="20"/>
    </location>
</feature>
<proteinExistence type="inferred from homology"/>
<name>A0ABS0CZS0_9NOCA</name>
<keyword evidence="6" id="KW-1185">Reference proteome</keyword>
<sequence length="563" mass="59798">MSRISILVLALSLSGGYAAADSGSYNLEFGPTPLARIADPSESLPAPAAIADQSLAWKPCRETGLQDLLNGEVAAAARTALLDGLQCASVQTPLDWSDPAAGPTVSFEISRLPGRGMRRPLLTSPGGPGAGTLLNPIQWATAIPKLRDSYDLIGFDPRGTSLSSTAADCNVNSSGDPQLLATGRNDGADILDFSPASVHRQLSQAKAWIQSCVQRSARTPTGRTVLGAVDYWQTVRDLDLVRSLLGAPTWSYLGASQGTALGLELARTFPGNIDRLVLDSIVDPARSLADAHRDRVLHQQRTIEDAFAPWLATRGTPFGDSREAVLAALTRMRADLTAHPLALPLDRTFSGNDLNTVLFGVGNGPYEALEWKLLTLRAAMDSPSLAARLNAAVTFRLPPLTDELNGDLVQAGSRVGWWTARNCNDAGWSHDLDEIVTTAQQLAAQAPLTYLGMGFTAACAFWPEPHHDPNPAPLDHITSALLISNEKDPVTPISGARAAHAAIPDSRLITVPGTQHHLVLPQTMPNGLPGSIPTTSTCATSAVIEYLMHGQLPDTDTTCRADR</sequence>
<dbReference type="RefSeq" id="WP_195133268.1">
    <property type="nucleotide sequence ID" value="NZ_JADLQX010000036.1"/>
</dbReference>
<dbReference type="InterPro" id="IPR051601">
    <property type="entry name" value="Serine_prot/Carboxylest_S33"/>
</dbReference>
<keyword evidence="2 5" id="KW-0378">Hydrolase</keyword>
<dbReference type="InterPro" id="IPR029058">
    <property type="entry name" value="AB_hydrolase_fold"/>
</dbReference>
<evidence type="ECO:0000313" key="6">
    <source>
        <dbReference type="Proteomes" id="UP000702209"/>
    </source>
</evidence>
<dbReference type="Gene3D" id="3.40.50.1820">
    <property type="entry name" value="alpha/beta hydrolase"/>
    <property type="match status" value="1"/>
</dbReference>
<keyword evidence="3" id="KW-0732">Signal</keyword>
<evidence type="ECO:0000256" key="2">
    <source>
        <dbReference type="ARBA" id="ARBA00022801"/>
    </source>
</evidence>
<protein>
    <submittedName>
        <fullName evidence="5">Alpha/beta fold hydrolase</fullName>
    </submittedName>
</protein>
<feature type="chain" id="PRO_5046033769" evidence="3">
    <location>
        <begin position="21"/>
        <end position="563"/>
    </location>
</feature>
<dbReference type="GO" id="GO:0016787">
    <property type="term" value="F:hydrolase activity"/>
    <property type="evidence" value="ECO:0007669"/>
    <property type="project" value="UniProtKB-KW"/>
</dbReference>
<organism evidence="5 6">
    <name type="scientific">Nocardia amamiensis</name>
    <dbReference type="NCBI Taxonomy" id="404578"/>
    <lineage>
        <taxon>Bacteria</taxon>
        <taxon>Bacillati</taxon>
        <taxon>Actinomycetota</taxon>
        <taxon>Actinomycetes</taxon>
        <taxon>Mycobacteriales</taxon>
        <taxon>Nocardiaceae</taxon>
        <taxon>Nocardia</taxon>
    </lineage>
</organism>
<feature type="domain" description="AB hydrolase-1" evidence="4">
    <location>
        <begin position="120"/>
        <end position="519"/>
    </location>
</feature>
<gene>
    <name evidence="5" type="ORF">IU459_31705</name>
</gene>
<dbReference type="PANTHER" id="PTHR43248">
    <property type="entry name" value="2-SUCCINYL-6-HYDROXY-2,4-CYCLOHEXADIENE-1-CARBOXYLATE SYNTHASE"/>
    <property type="match status" value="1"/>
</dbReference>
<evidence type="ECO:0000256" key="1">
    <source>
        <dbReference type="ARBA" id="ARBA00010088"/>
    </source>
</evidence>
<evidence type="ECO:0000256" key="3">
    <source>
        <dbReference type="SAM" id="SignalP"/>
    </source>
</evidence>
<dbReference type="PANTHER" id="PTHR43248:SF25">
    <property type="entry name" value="AB HYDROLASE-1 DOMAIN-CONTAINING PROTEIN-RELATED"/>
    <property type="match status" value="1"/>
</dbReference>
<dbReference type="InterPro" id="IPR000073">
    <property type="entry name" value="AB_hydrolase_1"/>
</dbReference>
<comment type="caution">
    <text evidence="5">The sequence shown here is derived from an EMBL/GenBank/DDBJ whole genome shotgun (WGS) entry which is preliminary data.</text>
</comment>